<dbReference type="AlphaFoldDB" id="A0A8H3EVB5"/>
<sequence length="162" mass="17900">MPLLSHGIALERHQALLLVSGTPKGRGVFAKSAIPAGTIIETCPVLIFPLGDLERLKATLVDQYSYNWPVRDAVSGKVAVTQALALGLGSMFNHARDQNVGFRRDGEKEVIVYRTLRDVQAGEELCISYGAHLWFEEVDAGREEVGEWDEELPLEAIRVDKD</sequence>
<dbReference type="Pfam" id="PF00856">
    <property type="entry name" value="SET"/>
    <property type="match status" value="1"/>
</dbReference>
<evidence type="ECO:0000313" key="2">
    <source>
        <dbReference type="EMBL" id="CAF9911008.1"/>
    </source>
</evidence>
<dbReference type="Gene3D" id="2.170.270.10">
    <property type="entry name" value="SET domain"/>
    <property type="match status" value="1"/>
</dbReference>
<dbReference type="PROSITE" id="PS50280">
    <property type="entry name" value="SET"/>
    <property type="match status" value="1"/>
</dbReference>
<dbReference type="Proteomes" id="UP000664169">
    <property type="component" value="Unassembled WGS sequence"/>
</dbReference>
<dbReference type="OrthoDB" id="3180714at2759"/>
<dbReference type="SUPFAM" id="SSF82199">
    <property type="entry name" value="SET domain"/>
    <property type="match status" value="1"/>
</dbReference>
<dbReference type="InterPro" id="IPR001214">
    <property type="entry name" value="SET_dom"/>
</dbReference>
<dbReference type="EMBL" id="CAJPDQ010000006">
    <property type="protein sequence ID" value="CAF9911008.1"/>
    <property type="molecule type" value="Genomic_DNA"/>
</dbReference>
<dbReference type="SMART" id="SM00317">
    <property type="entry name" value="SET"/>
    <property type="match status" value="1"/>
</dbReference>
<evidence type="ECO:0000313" key="3">
    <source>
        <dbReference type="Proteomes" id="UP000664169"/>
    </source>
</evidence>
<organism evidence="2 3">
    <name type="scientific">Gomphillus americanus</name>
    <dbReference type="NCBI Taxonomy" id="1940652"/>
    <lineage>
        <taxon>Eukaryota</taxon>
        <taxon>Fungi</taxon>
        <taxon>Dikarya</taxon>
        <taxon>Ascomycota</taxon>
        <taxon>Pezizomycotina</taxon>
        <taxon>Lecanoromycetes</taxon>
        <taxon>OSLEUM clade</taxon>
        <taxon>Ostropomycetidae</taxon>
        <taxon>Ostropales</taxon>
        <taxon>Graphidaceae</taxon>
        <taxon>Gomphilloideae</taxon>
        <taxon>Gomphillus</taxon>
    </lineage>
</organism>
<protein>
    <recommendedName>
        <fullName evidence="1">SET domain-containing protein</fullName>
    </recommendedName>
</protein>
<dbReference type="CDD" id="cd10540">
    <property type="entry name" value="SET_SpSet7-like"/>
    <property type="match status" value="1"/>
</dbReference>
<proteinExistence type="predicted"/>
<dbReference type="InterPro" id="IPR046341">
    <property type="entry name" value="SET_dom_sf"/>
</dbReference>
<keyword evidence="3" id="KW-1185">Reference proteome</keyword>
<accession>A0A8H3EVB5</accession>
<reference evidence="2" key="1">
    <citation type="submission" date="2021-03" db="EMBL/GenBank/DDBJ databases">
        <authorList>
            <person name="Tagirdzhanova G."/>
        </authorList>
    </citation>
    <scope>NUCLEOTIDE SEQUENCE</scope>
</reference>
<name>A0A8H3EVB5_9LECA</name>
<gene>
    <name evidence="2" type="ORF">GOMPHAMPRED_007270</name>
</gene>
<evidence type="ECO:0000259" key="1">
    <source>
        <dbReference type="PROSITE" id="PS50280"/>
    </source>
</evidence>
<feature type="domain" description="SET" evidence="1">
    <location>
        <begin position="15"/>
        <end position="130"/>
    </location>
</feature>
<comment type="caution">
    <text evidence="2">The sequence shown here is derived from an EMBL/GenBank/DDBJ whole genome shotgun (WGS) entry which is preliminary data.</text>
</comment>